<dbReference type="RefSeq" id="WP_311534165.1">
    <property type="nucleotide sequence ID" value="NZ_JAVRHQ010000005.1"/>
</dbReference>
<reference evidence="3 4" key="1">
    <citation type="submission" date="2023-09" db="EMBL/GenBank/DDBJ databases">
        <authorList>
            <person name="Rey-Velasco X."/>
        </authorList>
    </citation>
    <scope>NUCLEOTIDE SEQUENCE [LARGE SCALE GENOMIC DNA]</scope>
    <source>
        <strain evidence="3 4">F363</strain>
    </source>
</reference>
<keyword evidence="4" id="KW-1185">Reference proteome</keyword>
<dbReference type="Proteomes" id="UP001262889">
    <property type="component" value="Unassembled WGS sequence"/>
</dbReference>
<protein>
    <submittedName>
        <fullName evidence="3">Polysaccharide biosynthesis/export family protein</fullName>
    </submittedName>
</protein>
<dbReference type="InterPro" id="IPR049712">
    <property type="entry name" value="Poly_export"/>
</dbReference>
<dbReference type="PANTHER" id="PTHR33619:SF3">
    <property type="entry name" value="POLYSACCHARIDE EXPORT PROTEIN GFCE-RELATED"/>
    <property type="match status" value="1"/>
</dbReference>
<keyword evidence="1" id="KW-0732">Signal</keyword>
<accession>A0ABU3C829</accession>
<dbReference type="EMBL" id="JAVRHQ010000005">
    <property type="protein sequence ID" value="MDT0642499.1"/>
    <property type="molecule type" value="Genomic_DNA"/>
</dbReference>
<dbReference type="Gene3D" id="3.30.1950.10">
    <property type="entry name" value="wza like domain"/>
    <property type="match status" value="1"/>
</dbReference>
<comment type="caution">
    <text evidence="3">The sequence shown here is derived from an EMBL/GenBank/DDBJ whole genome shotgun (WGS) entry which is preliminary data.</text>
</comment>
<evidence type="ECO:0000313" key="3">
    <source>
        <dbReference type="EMBL" id="MDT0642499.1"/>
    </source>
</evidence>
<evidence type="ECO:0000313" key="4">
    <source>
        <dbReference type="Proteomes" id="UP001262889"/>
    </source>
</evidence>
<organism evidence="3 4">
    <name type="scientific">Autumnicola tepida</name>
    <dbReference type="NCBI Taxonomy" id="3075595"/>
    <lineage>
        <taxon>Bacteria</taxon>
        <taxon>Pseudomonadati</taxon>
        <taxon>Bacteroidota</taxon>
        <taxon>Flavobacteriia</taxon>
        <taxon>Flavobacteriales</taxon>
        <taxon>Flavobacteriaceae</taxon>
        <taxon>Autumnicola</taxon>
    </lineage>
</organism>
<feature type="domain" description="Polysaccharide export protein N-terminal" evidence="2">
    <location>
        <begin position="47"/>
        <end position="135"/>
    </location>
</feature>
<dbReference type="Pfam" id="PF02563">
    <property type="entry name" value="Poly_export"/>
    <property type="match status" value="1"/>
</dbReference>
<evidence type="ECO:0000256" key="1">
    <source>
        <dbReference type="ARBA" id="ARBA00022729"/>
    </source>
</evidence>
<proteinExistence type="predicted"/>
<name>A0ABU3C829_9FLAO</name>
<sequence>MNSKKLFFLILPFVFSCSGPRNLTYFSDFSDKEVVTVEDVSSIIKEPVIQPNDILNIQVTSLNPEANIPFNRNSPGDVGNASASVTDGYLVDNNGYIDFPVVGAIEVAGLTKSAVKDKLTNLLSKYLGDPIISVRYANYRITVIGEVNNPSTFIIPSERISIIEALGMAGDLTVYGKRDNVLLIKESEGVRQAVRLNLNKKEVLNSPYYYLGPNDVVYVEPVKSKKEEASLTRSNISLILSLISVGSLILLNLN</sequence>
<gene>
    <name evidence="3" type="ORF">RM553_06600</name>
</gene>
<evidence type="ECO:0000259" key="2">
    <source>
        <dbReference type="Pfam" id="PF02563"/>
    </source>
</evidence>
<dbReference type="PANTHER" id="PTHR33619">
    <property type="entry name" value="POLYSACCHARIDE EXPORT PROTEIN GFCE-RELATED"/>
    <property type="match status" value="1"/>
</dbReference>
<dbReference type="PROSITE" id="PS51257">
    <property type="entry name" value="PROKAR_LIPOPROTEIN"/>
    <property type="match status" value="1"/>
</dbReference>
<dbReference type="InterPro" id="IPR003715">
    <property type="entry name" value="Poly_export_N"/>
</dbReference>